<comment type="caution">
    <text evidence="2">The sequence shown here is derived from an EMBL/GenBank/DDBJ whole genome shotgun (WGS) entry which is preliminary data.</text>
</comment>
<evidence type="ECO:0000313" key="3">
    <source>
        <dbReference type="Proteomes" id="UP000299102"/>
    </source>
</evidence>
<sequence length="101" mass="10855">MVCQSSSSYHMKIPKIGLISGQPQKIRSSSDLEFETCLKDGKRVSFVVLYTQTFLAAPPPNVSAQLCEKSCANFQTESTSHDRASGADLGTGGFPPLKAVM</sequence>
<organism evidence="2 3">
    <name type="scientific">Eumeta variegata</name>
    <name type="common">Bagworm moth</name>
    <name type="synonym">Eumeta japonica</name>
    <dbReference type="NCBI Taxonomy" id="151549"/>
    <lineage>
        <taxon>Eukaryota</taxon>
        <taxon>Metazoa</taxon>
        <taxon>Ecdysozoa</taxon>
        <taxon>Arthropoda</taxon>
        <taxon>Hexapoda</taxon>
        <taxon>Insecta</taxon>
        <taxon>Pterygota</taxon>
        <taxon>Neoptera</taxon>
        <taxon>Endopterygota</taxon>
        <taxon>Lepidoptera</taxon>
        <taxon>Glossata</taxon>
        <taxon>Ditrysia</taxon>
        <taxon>Tineoidea</taxon>
        <taxon>Psychidae</taxon>
        <taxon>Oiketicinae</taxon>
        <taxon>Eumeta</taxon>
    </lineage>
</organism>
<keyword evidence="3" id="KW-1185">Reference proteome</keyword>
<dbReference type="AlphaFoldDB" id="A0A4C1UX46"/>
<gene>
    <name evidence="2" type="ORF">EVAR_94757_1</name>
</gene>
<proteinExistence type="predicted"/>
<feature type="region of interest" description="Disordered" evidence="1">
    <location>
        <begin position="78"/>
        <end position="101"/>
    </location>
</feature>
<evidence type="ECO:0000313" key="2">
    <source>
        <dbReference type="EMBL" id="GBP30576.1"/>
    </source>
</evidence>
<name>A0A4C1UX46_EUMVA</name>
<protein>
    <submittedName>
        <fullName evidence="2">Uncharacterized protein</fullName>
    </submittedName>
</protein>
<evidence type="ECO:0000256" key="1">
    <source>
        <dbReference type="SAM" id="MobiDB-lite"/>
    </source>
</evidence>
<reference evidence="2 3" key="1">
    <citation type="journal article" date="2019" name="Commun. Biol.">
        <title>The bagworm genome reveals a unique fibroin gene that provides high tensile strength.</title>
        <authorList>
            <person name="Kono N."/>
            <person name="Nakamura H."/>
            <person name="Ohtoshi R."/>
            <person name="Tomita M."/>
            <person name="Numata K."/>
            <person name="Arakawa K."/>
        </authorList>
    </citation>
    <scope>NUCLEOTIDE SEQUENCE [LARGE SCALE GENOMIC DNA]</scope>
</reference>
<dbReference type="Proteomes" id="UP000299102">
    <property type="component" value="Unassembled WGS sequence"/>
</dbReference>
<accession>A0A4C1UX46</accession>
<dbReference type="EMBL" id="BGZK01000234">
    <property type="protein sequence ID" value="GBP30576.1"/>
    <property type="molecule type" value="Genomic_DNA"/>
</dbReference>